<keyword evidence="7" id="KW-0333">Golgi apparatus</keyword>
<dbReference type="PANTHER" id="PTHR35259">
    <property type="entry name" value="BOMBESIN RECEPTOR-ACTIVATED PROTEIN C6ORF89"/>
    <property type="match status" value="1"/>
</dbReference>
<dbReference type="GO" id="GO:0005730">
    <property type="term" value="C:nucleolus"/>
    <property type="evidence" value="ECO:0007669"/>
    <property type="project" value="TreeGrafter"/>
</dbReference>
<dbReference type="GO" id="GO:0000139">
    <property type="term" value="C:Golgi membrane"/>
    <property type="evidence" value="ECO:0007669"/>
    <property type="project" value="UniProtKB-SubCell"/>
</dbReference>
<organism evidence="10 11">
    <name type="scientific">Denticeps clupeoides</name>
    <name type="common">denticle herring</name>
    <dbReference type="NCBI Taxonomy" id="299321"/>
    <lineage>
        <taxon>Eukaryota</taxon>
        <taxon>Metazoa</taxon>
        <taxon>Chordata</taxon>
        <taxon>Craniata</taxon>
        <taxon>Vertebrata</taxon>
        <taxon>Euteleostomi</taxon>
        <taxon>Actinopterygii</taxon>
        <taxon>Neopterygii</taxon>
        <taxon>Teleostei</taxon>
        <taxon>Clupei</taxon>
        <taxon>Clupeiformes</taxon>
        <taxon>Denticipitoidei</taxon>
        <taxon>Denticipitidae</taxon>
        <taxon>Denticeps</taxon>
    </lineage>
</organism>
<dbReference type="CTD" id="474892"/>
<feature type="transmembrane region" description="Helical" evidence="9">
    <location>
        <begin position="60"/>
        <end position="80"/>
    </location>
</feature>
<keyword evidence="11" id="KW-1185">Reference proteome</keyword>
<evidence type="ECO:0000256" key="3">
    <source>
        <dbReference type="ARBA" id="ARBA00022490"/>
    </source>
</evidence>
<comment type="subcellular location">
    <subcellularLocation>
        <location evidence="2">Cytoplasm</location>
    </subcellularLocation>
    <subcellularLocation>
        <location evidence="1">Golgi apparatus membrane</location>
        <topology evidence="1">Single-pass type II membrane protein</topology>
    </subcellularLocation>
</comment>
<dbReference type="RefSeq" id="XP_028853767.1">
    <property type="nucleotide sequence ID" value="XM_028997934.1"/>
</dbReference>
<evidence type="ECO:0000256" key="7">
    <source>
        <dbReference type="ARBA" id="ARBA00023034"/>
    </source>
</evidence>
<dbReference type="Proteomes" id="UP000694580">
    <property type="component" value="Chromosome 12"/>
</dbReference>
<dbReference type="GeneID" id="114800495"/>
<evidence type="ECO:0000256" key="5">
    <source>
        <dbReference type="ARBA" id="ARBA00022968"/>
    </source>
</evidence>
<evidence type="ECO:0000256" key="2">
    <source>
        <dbReference type="ARBA" id="ARBA00004496"/>
    </source>
</evidence>
<dbReference type="InterPro" id="IPR038757">
    <property type="entry name" value="BRAP"/>
</dbReference>
<evidence type="ECO:0000256" key="8">
    <source>
        <dbReference type="ARBA" id="ARBA00023136"/>
    </source>
</evidence>
<dbReference type="GeneTree" id="ENSGT00390000014270"/>
<reference evidence="10" key="2">
    <citation type="submission" date="2025-08" db="UniProtKB">
        <authorList>
            <consortium name="Ensembl"/>
        </authorList>
    </citation>
    <scope>IDENTIFICATION</scope>
</reference>
<keyword evidence="3" id="KW-0963">Cytoplasm</keyword>
<keyword evidence="8 9" id="KW-0472">Membrane</keyword>
<protein>
    <submittedName>
        <fullName evidence="10">Uncharacterized protein</fullName>
    </submittedName>
</protein>
<reference evidence="10 11" key="1">
    <citation type="submission" date="2020-06" db="EMBL/GenBank/DDBJ databases">
        <authorList>
            <consortium name="Wellcome Sanger Institute Data Sharing"/>
        </authorList>
    </citation>
    <scope>NUCLEOTIDE SEQUENCE [LARGE SCALE GENOMIC DNA]</scope>
</reference>
<evidence type="ECO:0000256" key="9">
    <source>
        <dbReference type="SAM" id="Phobius"/>
    </source>
</evidence>
<proteinExistence type="predicted"/>
<evidence type="ECO:0000256" key="1">
    <source>
        <dbReference type="ARBA" id="ARBA00004323"/>
    </source>
</evidence>
<sequence length="328" mass="37424">MGATLSEPCIYDKLSESIDILRQSGYRYGMSEREIEKFIRQVLETNEPRREPPQLPVPLATVKFILAIGFLLLAVLAFVYPPNQPGMGWVNSGSHNWSHFLSHVRLLSLPIAQKYNLQGYQEWPSARDLANCSVCAEVSFVMEAPKSLRHFSDLQRGAQPVLVKGAECLLLQRQHLEQLYSAHFSSVRLQHEWPTGRLARKDGFPQGPANFTLHWKFDSGTREEVLAWLFPRIERCPLLATTGSMLRRCQVTHTSRSQSRGVPMQDWLLVAEGQPTVWVLPVRHCRDQCHPFNLWLGAGDLVYADSQYWQIEMFPGKGQNIFCDGTTF</sequence>
<dbReference type="RefSeq" id="XP_028853766.1">
    <property type="nucleotide sequence ID" value="XM_028997933.1"/>
</dbReference>
<dbReference type="AlphaFoldDB" id="A0AAY4C889"/>
<accession>A0AAY4C889</accession>
<gene>
    <name evidence="10" type="primary">c12h6orf89</name>
</gene>
<evidence type="ECO:0000313" key="11">
    <source>
        <dbReference type="Proteomes" id="UP000694580"/>
    </source>
</evidence>
<dbReference type="Ensembl" id="ENSDCDT00010035794.1">
    <property type="protein sequence ID" value="ENSDCDP00010029009.1"/>
    <property type="gene ID" value="ENSDCDG00010018293.1"/>
</dbReference>
<evidence type="ECO:0000256" key="4">
    <source>
        <dbReference type="ARBA" id="ARBA00022692"/>
    </source>
</evidence>
<evidence type="ECO:0000256" key="6">
    <source>
        <dbReference type="ARBA" id="ARBA00022989"/>
    </source>
</evidence>
<evidence type="ECO:0000313" key="10">
    <source>
        <dbReference type="Ensembl" id="ENSDCDP00010029009.1"/>
    </source>
</evidence>
<dbReference type="PANTHER" id="PTHR35259:SF1">
    <property type="entry name" value="BOMBESIN RECEPTOR-ACTIVATED PROTEIN C6ORF89"/>
    <property type="match status" value="1"/>
</dbReference>
<keyword evidence="4 9" id="KW-0812">Transmembrane</keyword>
<dbReference type="RefSeq" id="XP_028853768.1">
    <property type="nucleotide sequence ID" value="XM_028997935.1"/>
</dbReference>
<keyword evidence="6 9" id="KW-1133">Transmembrane helix</keyword>
<reference evidence="10" key="3">
    <citation type="submission" date="2025-09" db="UniProtKB">
        <authorList>
            <consortium name="Ensembl"/>
        </authorList>
    </citation>
    <scope>IDENTIFICATION</scope>
</reference>
<name>A0AAY4C889_9TELE</name>
<keyword evidence="5" id="KW-0735">Signal-anchor</keyword>